<dbReference type="Proteomes" id="UP000178606">
    <property type="component" value="Unassembled WGS sequence"/>
</dbReference>
<feature type="transmembrane region" description="Helical" evidence="1">
    <location>
        <begin position="581"/>
        <end position="604"/>
    </location>
</feature>
<feature type="transmembrane region" description="Helical" evidence="1">
    <location>
        <begin position="36"/>
        <end position="57"/>
    </location>
</feature>
<evidence type="ECO:0000259" key="3">
    <source>
        <dbReference type="Pfam" id="PF20581"/>
    </source>
</evidence>
<dbReference type="AlphaFoldDB" id="A0A1F6CNC3"/>
<feature type="transmembrane region" description="Helical" evidence="1">
    <location>
        <begin position="180"/>
        <end position="202"/>
    </location>
</feature>
<name>A0A1F6CNC3_HANXR</name>
<evidence type="ECO:0000313" key="4">
    <source>
        <dbReference type="EMBL" id="OGG50704.1"/>
    </source>
</evidence>
<dbReference type="Pfam" id="PF20580">
    <property type="entry name" value="DUF6784"/>
    <property type="match status" value="1"/>
</dbReference>
<evidence type="ECO:0000313" key="5">
    <source>
        <dbReference type="Proteomes" id="UP000178606"/>
    </source>
</evidence>
<feature type="transmembrane region" description="Helical" evidence="1">
    <location>
        <begin position="287"/>
        <end position="307"/>
    </location>
</feature>
<feature type="transmembrane region" description="Helical" evidence="1">
    <location>
        <begin position="120"/>
        <end position="141"/>
    </location>
</feature>
<dbReference type="InterPro" id="IPR046711">
    <property type="entry name" value="DUF6784"/>
</dbReference>
<feature type="transmembrane region" description="Helical" evidence="1">
    <location>
        <begin position="447"/>
        <end position="468"/>
    </location>
</feature>
<keyword evidence="1" id="KW-0472">Membrane</keyword>
<proteinExistence type="predicted"/>
<feature type="transmembrane region" description="Helical" evidence="1">
    <location>
        <begin position="549"/>
        <end position="569"/>
    </location>
</feature>
<feature type="transmembrane region" description="Helical" evidence="1">
    <location>
        <begin position="511"/>
        <end position="529"/>
    </location>
</feature>
<feature type="transmembrane region" description="Helical" evidence="1">
    <location>
        <begin position="327"/>
        <end position="350"/>
    </location>
</feature>
<keyword evidence="1" id="KW-0812">Transmembrane</keyword>
<sequence>MAMSNLPMTALLPFVTWLLVNTLLKRFAPRWALRRTELLVILGMVWVGGSFAGYTWITQWVGGLSAPRYFASPENRWRELVFDLLPWWMYPLDDRGVTEWFYVGLPEGVGVPWGAWLVPVFWAFVAALSLLLMAVGIGVVFQRQWAEHERLTFPMAAVPLDLTSDFDGRGGWPGFVKDRLFWFGTALVLFPHLWNIVGYFILGFPHIGIFDPYYGSTGPRGASVSRLFPELSYRILPTVIGFTFLCDLNILFSLWSCYLVGLVLLYGMGRTGFTVGLPNQTATPAQIGDLSAHGAMTFLVLWSVWIARRHLREVFRKAWRPDPSEAVTTLVTYRTALLLVLLGATTLVGWLCRVGFSPGMAVAWLGFFWLGLFATMKYLAASGFGYMFPSWGSEMPEVFAGTAAMSEATIVGFRLVNWRILGGWRIPPAIPHILKMTEPGQVGRGRLFIAVLLAFLAGLLAAVVYTLHLCYSEGGASFQTWALEGGAVSTYNAAAAAINEALRTLPDPGKMAVWVLGGALAAALSFMQTRYTWWPLHPIGLVLQFNGYLQLYALTIFITWLLKLLLLRFGGIALYRRARPFFYGLIIGYVLSVGLSCLVDTIWFPAAGHYVHGY</sequence>
<feature type="domain" description="DUF6785" evidence="3">
    <location>
        <begin position="2"/>
        <end position="474"/>
    </location>
</feature>
<evidence type="ECO:0000259" key="2">
    <source>
        <dbReference type="Pfam" id="PF20580"/>
    </source>
</evidence>
<feature type="transmembrane region" description="Helical" evidence="1">
    <location>
        <begin position="362"/>
        <end position="386"/>
    </location>
</feature>
<keyword evidence="1" id="KW-1133">Transmembrane helix</keyword>
<feature type="transmembrane region" description="Helical" evidence="1">
    <location>
        <begin position="235"/>
        <end position="266"/>
    </location>
</feature>
<gene>
    <name evidence="4" type="ORF">A3F84_09770</name>
</gene>
<reference evidence="4 5" key="1">
    <citation type="journal article" date="2016" name="Nat. Commun.">
        <title>Thousands of microbial genomes shed light on interconnected biogeochemical processes in an aquifer system.</title>
        <authorList>
            <person name="Anantharaman K."/>
            <person name="Brown C.T."/>
            <person name="Hug L.A."/>
            <person name="Sharon I."/>
            <person name="Castelle C.J."/>
            <person name="Probst A.J."/>
            <person name="Thomas B.C."/>
            <person name="Singh A."/>
            <person name="Wilkins M.J."/>
            <person name="Karaoz U."/>
            <person name="Brodie E.L."/>
            <person name="Williams K.H."/>
            <person name="Hubbard S.S."/>
            <person name="Banfield J.F."/>
        </authorList>
    </citation>
    <scope>NUCLEOTIDE SEQUENCE [LARGE SCALE GENOMIC DNA]</scope>
    <source>
        <strain evidence="5">RIFCSPLOWO2_12_FULL_64_10</strain>
    </source>
</reference>
<evidence type="ECO:0000256" key="1">
    <source>
        <dbReference type="SAM" id="Phobius"/>
    </source>
</evidence>
<comment type="caution">
    <text evidence="4">The sequence shown here is derived from an EMBL/GenBank/DDBJ whole genome shotgun (WGS) entry which is preliminary data.</text>
</comment>
<feature type="domain" description="DUF6784" evidence="2">
    <location>
        <begin position="513"/>
        <end position="602"/>
    </location>
</feature>
<accession>A0A1F6CNC3</accession>
<feature type="transmembrane region" description="Helical" evidence="1">
    <location>
        <begin position="6"/>
        <end position="24"/>
    </location>
</feature>
<protein>
    <submittedName>
        <fullName evidence="4">Uncharacterized protein</fullName>
    </submittedName>
</protein>
<dbReference type="Pfam" id="PF20581">
    <property type="entry name" value="DUF6785"/>
    <property type="match status" value="1"/>
</dbReference>
<dbReference type="EMBL" id="MFKF01000201">
    <property type="protein sequence ID" value="OGG50704.1"/>
    <property type="molecule type" value="Genomic_DNA"/>
</dbReference>
<organism evidence="4 5">
    <name type="scientific">Handelsmanbacteria sp. (strain RIFCSPLOWO2_12_FULL_64_10)</name>
    <dbReference type="NCBI Taxonomy" id="1817868"/>
    <lineage>
        <taxon>Bacteria</taxon>
        <taxon>Candidatus Handelsmaniibacteriota</taxon>
    </lineage>
</organism>
<dbReference type="InterPro" id="IPR046712">
    <property type="entry name" value="DUF6785"/>
</dbReference>